<name>A0A9W8MW99_9AGAR</name>
<dbReference type="OrthoDB" id="10267139at2759"/>
<dbReference type="Proteomes" id="UP001148786">
    <property type="component" value="Unassembled WGS sequence"/>
</dbReference>
<reference evidence="2" key="1">
    <citation type="submission" date="2022-07" db="EMBL/GenBank/DDBJ databases">
        <title>Genome Sequence of Agrocybe chaxingu.</title>
        <authorList>
            <person name="Buettner E."/>
        </authorList>
    </citation>
    <scope>NUCLEOTIDE SEQUENCE</scope>
    <source>
        <strain evidence="2">MP-N11</strain>
    </source>
</reference>
<evidence type="ECO:0000313" key="3">
    <source>
        <dbReference type="Proteomes" id="UP001148786"/>
    </source>
</evidence>
<dbReference type="Gene3D" id="3.40.50.10680">
    <property type="entry name" value="CofD-like domains"/>
    <property type="match status" value="2"/>
</dbReference>
<dbReference type="AlphaFoldDB" id="A0A9W8MW99"/>
<dbReference type="PANTHER" id="PTHR31240:SF0">
    <property type="entry name" value="MATERNAL EFFECT EMBRYO ARREST 18"/>
    <property type="match status" value="1"/>
</dbReference>
<dbReference type="Pfam" id="PF01933">
    <property type="entry name" value="CofD"/>
    <property type="match status" value="1"/>
</dbReference>
<feature type="compositionally biased region" description="Low complexity" evidence="1">
    <location>
        <begin position="527"/>
        <end position="548"/>
    </location>
</feature>
<evidence type="ECO:0000256" key="1">
    <source>
        <dbReference type="SAM" id="MobiDB-lite"/>
    </source>
</evidence>
<dbReference type="GO" id="GO:0043743">
    <property type="term" value="F:LPPG:FO 2-phospho-L-lactate transferase activity"/>
    <property type="evidence" value="ECO:0007669"/>
    <property type="project" value="InterPro"/>
</dbReference>
<comment type="caution">
    <text evidence="2">The sequence shown here is derived from an EMBL/GenBank/DDBJ whole genome shotgun (WGS) entry which is preliminary data.</text>
</comment>
<dbReference type="PANTHER" id="PTHR31240">
    <property type="entry name" value="MATERNAL EFFECT EMBRYO ARREST 18"/>
    <property type="match status" value="1"/>
</dbReference>
<dbReference type="EMBL" id="JANKHO010000403">
    <property type="protein sequence ID" value="KAJ3510382.1"/>
    <property type="molecule type" value="Genomic_DNA"/>
</dbReference>
<evidence type="ECO:0000313" key="2">
    <source>
        <dbReference type="EMBL" id="KAJ3510382.1"/>
    </source>
</evidence>
<dbReference type="InterPro" id="IPR002882">
    <property type="entry name" value="CofD"/>
</dbReference>
<dbReference type="InterPro" id="IPR038136">
    <property type="entry name" value="CofD-like_dom_sf"/>
</dbReference>
<protein>
    <submittedName>
        <fullName evidence="2">Uncharacterized protein</fullName>
    </submittedName>
</protein>
<gene>
    <name evidence="2" type="ORF">NLJ89_g4703</name>
</gene>
<dbReference type="SUPFAM" id="SSF142338">
    <property type="entry name" value="CofD-like"/>
    <property type="match status" value="1"/>
</dbReference>
<feature type="region of interest" description="Disordered" evidence="1">
    <location>
        <begin position="444"/>
        <end position="561"/>
    </location>
</feature>
<proteinExistence type="predicted"/>
<sequence length="672" mass="72790">MADRGCNNARLVVAAHDSPGSSVFDLPVVPVSMTVNTSQVSLLTSTTTEPHSTRDLPAGEPSLLVISGGTGGNAFCSAFRNACYVLPVSDDGGSSSEIIRVLGGPSVGDIRSRLVRLIPPAPISSPLDAIRQLLAYRLPSRCSEREAREEWRDIVEGRSLLWNGVPSDRKETIRGFLVYFEITNHTVTIAAELEDGQKLVGQCEISHPVVPTELSFQVREEEEPTSPIDGLGEVISPRQNVMFESLTKGTHEPLPSRISRLYYINGYGMEIHPSPNGEFLSSLASKDILIYSCGSLWTSIIPCLALRGVAGAIARSSSLRAKVLLLNTENDRETEGYTAADYIQSIVRTLNTNYSNQAYGLGGANTTYPVSAFITDLVYLKGTQIVIDVKRITSPIHTDLFAGASRRGSSSSSERSALSILMASHASPTAQVCISEFNALPLESEPAPAKRPPPADVITSNPGNSISRSPDMILSSSTDDNSFDELVTPLSEEPPERPTNRVRFRSRVRITSGFSRHRHRQDGQDYLSLTPSSSHSGSPSSSISAPLRSHPEDEVAKPGWGTLGQRVSLLAQGGSLRKKQRREAEMYAKNIERGMVVAANVNGRMNERTALLSASAVPLYINGEVNGIAGNSSLDEEASISREVDLIFGPWPNRIFKPSCILFFPFHDACIN</sequence>
<feature type="compositionally biased region" description="Polar residues" evidence="1">
    <location>
        <begin position="458"/>
        <end position="480"/>
    </location>
</feature>
<accession>A0A9W8MW99</accession>
<organism evidence="2 3">
    <name type="scientific">Agrocybe chaxingu</name>
    <dbReference type="NCBI Taxonomy" id="84603"/>
    <lineage>
        <taxon>Eukaryota</taxon>
        <taxon>Fungi</taxon>
        <taxon>Dikarya</taxon>
        <taxon>Basidiomycota</taxon>
        <taxon>Agaricomycotina</taxon>
        <taxon>Agaricomycetes</taxon>
        <taxon>Agaricomycetidae</taxon>
        <taxon>Agaricales</taxon>
        <taxon>Agaricineae</taxon>
        <taxon>Strophariaceae</taxon>
        <taxon>Agrocybe</taxon>
    </lineage>
</organism>
<keyword evidence="3" id="KW-1185">Reference proteome</keyword>